<gene>
    <name evidence="1" type="ORF">DHETER_LOCUS8488</name>
</gene>
<proteinExistence type="predicted"/>
<organism evidence="1 2">
    <name type="scientific">Dentiscutata heterogama</name>
    <dbReference type="NCBI Taxonomy" id="1316150"/>
    <lineage>
        <taxon>Eukaryota</taxon>
        <taxon>Fungi</taxon>
        <taxon>Fungi incertae sedis</taxon>
        <taxon>Mucoromycota</taxon>
        <taxon>Glomeromycotina</taxon>
        <taxon>Glomeromycetes</taxon>
        <taxon>Diversisporales</taxon>
        <taxon>Gigasporaceae</taxon>
        <taxon>Dentiscutata</taxon>
    </lineage>
</organism>
<reference evidence="1" key="1">
    <citation type="submission" date="2021-06" db="EMBL/GenBank/DDBJ databases">
        <authorList>
            <person name="Kallberg Y."/>
            <person name="Tangrot J."/>
            <person name="Rosling A."/>
        </authorList>
    </citation>
    <scope>NUCLEOTIDE SEQUENCE</scope>
    <source>
        <strain evidence="1">IL203A</strain>
    </source>
</reference>
<evidence type="ECO:0000313" key="2">
    <source>
        <dbReference type="Proteomes" id="UP000789702"/>
    </source>
</evidence>
<keyword evidence="2" id="KW-1185">Reference proteome</keyword>
<comment type="caution">
    <text evidence="1">The sequence shown here is derived from an EMBL/GenBank/DDBJ whole genome shotgun (WGS) entry which is preliminary data.</text>
</comment>
<dbReference type="EMBL" id="CAJVPU010013525">
    <property type="protein sequence ID" value="CAG8633250.1"/>
    <property type="molecule type" value="Genomic_DNA"/>
</dbReference>
<feature type="non-terminal residue" evidence="1">
    <location>
        <position position="49"/>
    </location>
</feature>
<name>A0ACA9N6B9_9GLOM</name>
<sequence>MGSGKDLTEGQRSSIIYGYQRGDSVRTIAANVRCSKSAAWNVINEFCRL</sequence>
<protein>
    <submittedName>
        <fullName evidence="1">15786_t:CDS:1</fullName>
    </submittedName>
</protein>
<accession>A0ACA9N6B9</accession>
<evidence type="ECO:0000313" key="1">
    <source>
        <dbReference type="EMBL" id="CAG8633250.1"/>
    </source>
</evidence>
<dbReference type="Proteomes" id="UP000789702">
    <property type="component" value="Unassembled WGS sequence"/>
</dbReference>